<dbReference type="SUPFAM" id="SSF47616">
    <property type="entry name" value="GST C-terminal domain-like"/>
    <property type="match status" value="1"/>
</dbReference>
<dbReference type="FunCoup" id="A0A409YUA2">
    <property type="interactions" value="102"/>
</dbReference>
<dbReference type="SUPFAM" id="SSF52833">
    <property type="entry name" value="Thioredoxin-like"/>
    <property type="match status" value="1"/>
</dbReference>
<organism evidence="5 6">
    <name type="scientific">Panaeolus cyanescens</name>
    <dbReference type="NCBI Taxonomy" id="181874"/>
    <lineage>
        <taxon>Eukaryota</taxon>
        <taxon>Fungi</taxon>
        <taxon>Dikarya</taxon>
        <taxon>Basidiomycota</taxon>
        <taxon>Agaricomycotina</taxon>
        <taxon>Agaricomycetes</taxon>
        <taxon>Agaricomycetidae</taxon>
        <taxon>Agaricales</taxon>
        <taxon>Agaricineae</taxon>
        <taxon>Galeropsidaceae</taxon>
        <taxon>Panaeolus</taxon>
    </lineage>
</organism>
<evidence type="ECO:0000256" key="1">
    <source>
        <dbReference type="ARBA" id="ARBA00007409"/>
    </source>
</evidence>
<dbReference type="Gene3D" id="1.20.1050.10">
    <property type="match status" value="1"/>
</dbReference>
<evidence type="ECO:0000259" key="4">
    <source>
        <dbReference type="PROSITE" id="PS50404"/>
    </source>
</evidence>
<evidence type="ECO:0000256" key="3">
    <source>
        <dbReference type="SAM" id="MobiDB-lite"/>
    </source>
</evidence>
<feature type="region of interest" description="Disordered" evidence="3">
    <location>
        <begin position="73"/>
        <end position="104"/>
    </location>
</feature>
<sequence>MASSCQNLIAALKDCLKYSDCVMKDGHKPSECLKEHFNELPEECQNLRKATFECKRGMLDMRKRFRGNIVGSQFEYTPREPPPPPTASQTPDLNSFSTKPTISSTMTDSTKPFVLYFAGTPNGFMPTVLLEELKAINPAVDYDVEKIDISKNIQKEPWFIKLNPNGRIPVLVDRSRNNFAVFETAAIILYLAQHYDKDFNFWFNPATQPDDYSEMLQWIFFAHGGVGPMQGQLNHFNKFAPVDIPYAKKRYLDETKRLFGVLEIRLQDRDWLAGPGRGKFSLADIKTVPWVRIYKFSGIENLDEWPNVKVCCHNLFRVMRMEFHGKIGLGGPL</sequence>
<comment type="caution">
    <text evidence="5">The sequence shown here is derived from an EMBL/GenBank/DDBJ whole genome shotgun (WGS) entry which is preliminary data.</text>
</comment>
<accession>A0A409YUA2</accession>
<dbReference type="Gene3D" id="3.40.30.10">
    <property type="entry name" value="Glutaredoxin"/>
    <property type="match status" value="1"/>
</dbReference>
<evidence type="ECO:0000256" key="2">
    <source>
        <dbReference type="RuleBase" id="RU003494"/>
    </source>
</evidence>
<dbReference type="SFLD" id="SFLDG00358">
    <property type="entry name" value="Main_(cytGST)"/>
    <property type="match status" value="1"/>
</dbReference>
<dbReference type="InterPro" id="IPR036282">
    <property type="entry name" value="Glutathione-S-Trfase_C_sf"/>
</dbReference>
<dbReference type="Pfam" id="PF02798">
    <property type="entry name" value="GST_N"/>
    <property type="match status" value="1"/>
</dbReference>
<protein>
    <recommendedName>
        <fullName evidence="4">GST N-terminal domain-containing protein</fullName>
    </recommendedName>
</protein>
<proteinExistence type="inferred from homology"/>
<dbReference type="InterPro" id="IPR040079">
    <property type="entry name" value="Glutathione_S-Trfase"/>
</dbReference>
<dbReference type="AlphaFoldDB" id="A0A409YUA2"/>
<evidence type="ECO:0000313" key="5">
    <source>
        <dbReference type="EMBL" id="PPR06582.1"/>
    </source>
</evidence>
<gene>
    <name evidence="5" type="ORF">CVT24_001763</name>
</gene>
<comment type="similarity">
    <text evidence="1 2">Belongs to the GST superfamily.</text>
</comment>
<feature type="domain" description="GST N-terminal" evidence="4">
    <location>
        <begin position="110"/>
        <end position="199"/>
    </location>
</feature>
<name>A0A409YUA2_9AGAR</name>
<dbReference type="CDD" id="cd03048">
    <property type="entry name" value="GST_N_Ure2p_like"/>
    <property type="match status" value="1"/>
</dbReference>
<dbReference type="Pfam" id="PF10203">
    <property type="entry name" value="Pet191_N"/>
    <property type="match status" value="1"/>
</dbReference>
<dbReference type="PANTHER" id="PTHR44051:SF8">
    <property type="entry name" value="GLUTATHIONE S-TRANSFERASE GSTA"/>
    <property type="match status" value="1"/>
</dbReference>
<dbReference type="EMBL" id="NHTK01000607">
    <property type="protein sequence ID" value="PPR06582.1"/>
    <property type="molecule type" value="Genomic_DNA"/>
</dbReference>
<dbReference type="InterPro" id="IPR004046">
    <property type="entry name" value="GST_C"/>
</dbReference>
<dbReference type="InParanoid" id="A0A409YUA2"/>
<dbReference type="InterPro" id="IPR018793">
    <property type="entry name" value="Cyt_c_oxidase_assmbl_Pet191"/>
</dbReference>
<dbReference type="PROSITE" id="PS51808">
    <property type="entry name" value="CHCH"/>
    <property type="match status" value="1"/>
</dbReference>
<reference evidence="5 6" key="1">
    <citation type="journal article" date="2018" name="Evol. Lett.">
        <title>Horizontal gene cluster transfer increased hallucinogenic mushroom diversity.</title>
        <authorList>
            <person name="Reynolds H.T."/>
            <person name="Vijayakumar V."/>
            <person name="Gluck-Thaler E."/>
            <person name="Korotkin H.B."/>
            <person name="Matheny P.B."/>
            <person name="Slot J.C."/>
        </authorList>
    </citation>
    <scope>NUCLEOTIDE SEQUENCE [LARGE SCALE GENOMIC DNA]</scope>
    <source>
        <strain evidence="5 6">2629</strain>
    </source>
</reference>
<dbReference type="Pfam" id="PF00043">
    <property type="entry name" value="GST_C"/>
    <property type="match status" value="1"/>
</dbReference>
<dbReference type="STRING" id="181874.A0A409YUA2"/>
<dbReference type="SFLD" id="SFLDS00019">
    <property type="entry name" value="Glutathione_Transferase_(cytos"/>
    <property type="match status" value="1"/>
</dbReference>
<dbReference type="PROSITE" id="PS50404">
    <property type="entry name" value="GST_NTER"/>
    <property type="match status" value="1"/>
</dbReference>
<keyword evidence="6" id="KW-1185">Reference proteome</keyword>
<evidence type="ECO:0000313" key="6">
    <source>
        <dbReference type="Proteomes" id="UP000284842"/>
    </source>
</evidence>
<dbReference type="PANTHER" id="PTHR44051">
    <property type="entry name" value="GLUTATHIONE S-TRANSFERASE-RELATED"/>
    <property type="match status" value="1"/>
</dbReference>
<dbReference type="InterPro" id="IPR004045">
    <property type="entry name" value="Glutathione_S-Trfase_N"/>
</dbReference>
<dbReference type="InterPro" id="IPR036249">
    <property type="entry name" value="Thioredoxin-like_sf"/>
</dbReference>
<dbReference type="Proteomes" id="UP000284842">
    <property type="component" value="Unassembled WGS sequence"/>
</dbReference>
<dbReference type="OrthoDB" id="422574at2759"/>
<feature type="compositionally biased region" description="Polar residues" evidence="3">
    <location>
        <begin position="92"/>
        <end position="104"/>
    </location>
</feature>